<evidence type="ECO:0000256" key="1">
    <source>
        <dbReference type="SAM" id="MobiDB-lite"/>
    </source>
</evidence>
<protein>
    <submittedName>
        <fullName evidence="3">Uncharacterized protein</fullName>
    </submittedName>
</protein>
<dbReference type="AlphaFoldDB" id="A0A7E4VB91"/>
<dbReference type="Proteomes" id="UP000492821">
    <property type="component" value="Unassembled WGS sequence"/>
</dbReference>
<organism evidence="2 3">
    <name type="scientific">Panagrellus redivivus</name>
    <name type="common">Microworm</name>
    <dbReference type="NCBI Taxonomy" id="6233"/>
    <lineage>
        <taxon>Eukaryota</taxon>
        <taxon>Metazoa</taxon>
        <taxon>Ecdysozoa</taxon>
        <taxon>Nematoda</taxon>
        <taxon>Chromadorea</taxon>
        <taxon>Rhabditida</taxon>
        <taxon>Tylenchina</taxon>
        <taxon>Panagrolaimomorpha</taxon>
        <taxon>Panagrolaimoidea</taxon>
        <taxon>Panagrolaimidae</taxon>
        <taxon>Panagrellus</taxon>
    </lineage>
</organism>
<reference evidence="2" key="1">
    <citation type="journal article" date="2013" name="Genetics">
        <title>The draft genome and transcriptome of Panagrellus redivivus are shaped by the harsh demands of a free-living lifestyle.</title>
        <authorList>
            <person name="Srinivasan J."/>
            <person name="Dillman A.R."/>
            <person name="Macchietto M.G."/>
            <person name="Heikkinen L."/>
            <person name="Lakso M."/>
            <person name="Fracchia K.M."/>
            <person name="Antoshechkin I."/>
            <person name="Mortazavi A."/>
            <person name="Wong G."/>
            <person name="Sternberg P.W."/>
        </authorList>
    </citation>
    <scope>NUCLEOTIDE SEQUENCE [LARGE SCALE GENOMIC DNA]</scope>
    <source>
        <strain evidence="2">MT8872</strain>
    </source>
</reference>
<keyword evidence="2" id="KW-1185">Reference proteome</keyword>
<reference evidence="3" key="2">
    <citation type="submission" date="2020-10" db="UniProtKB">
        <authorList>
            <consortium name="WormBaseParasite"/>
        </authorList>
    </citation>
    <scope>IDENTIFICATION</scope>
</reference>
<feature type="compositionally biased region" description="Polar residues" evidence="1">
    <location>
        <begin position="1"/>
        <end position="13"/>
    </location>
</feature>
<sequence length="80" mass="9280">MNTVMNMSQQPTEAISARGFERPKTTLSQHNESPIVRQTRYDTFEDRCNAPPVSKAPQNRLRYPQTRSPLRCGRNFRKDA</sequence>
<evidence type="ECO:0000313" key="3">
    <source>
        <dbReference type="WBParaSite" id="Pan_g18731.t1"/>
    </source>
</evidence>
<dbReference type="WBParaSite" id="Pan_g18731.t1">
    <property type="protein sequence ID" value="Pan_g18731.t1"/>
    <property type="gene ID" value="Pan_g18731"/>
</dbReference>
<evidence type="ECO:0000313" key="2">
    <source>
        <dbReference type="Proteomes" id="UP000492821"/>
    </source>
</evidence>
<feature type="region of interest" description="Disordered" evidence="1">
    <location>
        <begin position="1"/>
        <end position="31"/>
    </location>
</feature>
<name>A0A7E4VB91_PANRE</name>
<proteinExistence type="predicted"/>
<accession>A0A7E4VB91</accession>